<feature type="domain" description="Glycosyl transferase family 1" evidence="3">
    <location>
        <begin position="211"/>
        <end position="352"/>
    </location>
</feature>
<evidence type="ECO:0000259" key="4">
    <source>
        <dbReference type="Pfam" id="PF13439"/>
    </source>
</evidence>
<evidence type="ECO:0000259" key="3">
    <source>
        <dbReference type="Pfam" id="PF00534"/>
    </source>
</evidence>
<dbReference type="Pfam" id="PF00534">
    <property type="entry name" value="Glycos_transf_1"/>
    <property type="match status" value="1"/>
</dbReference>
<dbReference type="SUPFAM" id="SSF53756">
    <property type="entry name" value="UDP-Glycosyltransferase/glycogen phosphorylase"/>
    <property type="match status" value="1"/>
</dbReference>
<keyword evidence="2" id="KW-0808">Transferase</keyword>
<keyword evidence="1" id="KW-0328">Glycosyltransferase</keyword>
<protein>
    <recommendedName>
        <fullName evidence="7">Glycosyl transferase family 1</fullName>
    </recommendedName>
</protein>
<accession>A0A423PGL6</accession>
<evidence type="ECO:0000313" key="5">
    <source>
        <dbReference type="EMBL" id="ROO24740.1"/>
    </source>
</evidence>
<proteinExistence type="predicted"/>
<dbReference type="GO" id="GO:0016757">
    <property type="term" value="F:glycosyltransferase activity"/>
    <property type="evidence" value="ECO:0007669"/>
    <property type="project" value="UniProtKB-KW"/>
</dbReference>
<dbReference type="InterPro" id="IPR028098">
    <property type="entry name" value="Glyco_trans_4-like_N"/>
</dbReference>
<keyword evidence="6" id="KW-1185">Reference proteome</keyword>
<name>A0A423PGL6_9GAMM</name>
<sequence length="377" mass="41450">MSTTPGKRIAIVFRGIGDIGGTNNTIADHARHFRRLGHAVDLIGEKVDRGGVTPDMGRAVKIGRLPLFKRHKWRWFAARAQRVVDAAGYEFVAGHGHHYRQHVLSMHNCLHLAHEITHGTALDPRGTLAEIHDRIFAEDGFAACICNSKLMQDDLARRYGVARERLPIIHPGYRPEQFDRADRARHRDAVRAELDCGDAVLVGLVTSGDYRKRGLDLLLEAYAGLPAAVRERSLLLVLGKQAGAGPFLAQARALGIADRLRLVKHTRAPERYFHALDICVHPARVEEFGQSVQEAMACGVPVVTSRRVGATELLPADLREALPETPDVEALRALLAQWIVDPARRADVAQAGLAAVAGNTERANFEATRRVYAAHGL</sequence>
<dbReference type="EMBL" id="AYKH01000041">
    <property type="protein sequence ID" value="ROO24740.1"/>
    <property type="molecule type" value="Genomic_DNA"/>
</dbReference>
<evidence type="ECO:0008006" key="7">
    <source>
        <dbReference type="Google" id="ProtNLM"/>
    </source>
</evidence>
<gene>
    <name evidence="5" type="ORF">SAOR_14020</name>
</gene>
<dbReference type="PANTHER" id="PTHR12526">
    <property type="entry name" value="GLYCOSYLTRANSFERASE"/>
    <property type="match status" value="1"/>
</dbReference>
<evidence type="ECO:0000256" key="2">
    <source>
        <dbReference type="ARBA" id="ARBA00022679"/>
    </source>
</evidence>
<dbReference type="CDD" id="cd03801">
    <property type="entry name" value="GT4_PimA-like"/>
    <property type="match status" value="1"/>
</dbReference>
<evidence type="ECO:0000313" key="6">
    <source>
        <dbReference type="Proteomes" id="UP000283993"/>
    </source>
</evidence>
<organism evidence="5 6">
    <name type="scientific">Salinisphaera orenii MK-B5</name>
    <dbReference type="NCBI Taxonomy" id="856730"/>
    <lineage>
        <taxon>Bacteria</taxon>
        <taxon>Pseudomonadati</taxon>
        <taxon>Pseudomonadota</taxon>
        <taxon>Gammaproteobacteria</taxon>
        <taxon>Salinisphaerales</taxon>
        <taxon>Salinisphaeraceae</taxon>
        <taxon>Salinisphaera</taxon>
    </lineage>
</organism>
<dbReference type="RefSeq" id="WP_123631978.1">
    <property type="nucleotide sequence ID" value="NZ_AYKH01000041.1"/>
</dbReference>
<dbReference type="Gene3D" id="3.40.50.2000">
    <property type="entry name" value="Glycogen Phosphorylase B"/>
    <property type="match status" value="2"/>
</dbReference>
<reference evidence="5 6" key="1">
    <citation type="submission" date="2013-10" db="EMBL/GenBank/DDBJ databases">
        <title>Salinisphaera orenii MK-B5 Genome Sequencing.</title>
        <authorList>
            <person name="Lai Q."/>
            <person name="Li C."/>
            <person name="Shao Z."/>
        </authorList>
    </citation>
    <scope>NUCLEOTIDE SEQUENCE [LARGE SCALE GENOMIC DNA]</scope>
    <source>
        <strain evidence="5 6">MK-B5</strain>
    </source>
</reference>
<feature type="domain" description="Glycosyltransferase subfamily 4-like N-terminal" evidence="4">
    <location>
        <begin position="19"/>
        <end position="176"/>
    </location>
</feature>
<dbReference type="AlphaFoldDB" id="A0A423PGL6"/>
<dbReference type="PANTHER" id="PTHR12526:SF510">
    <property type="entry name" value="D-INOSITOL 3-PHOSPHATE GLYCOSYLTRANSFERASE"/>
    <property type="match status" value="1"/>
</dbReference>
<dbReference type="Pfam" id="PF13439">
    <property type="entry name" value="Glyco_transf_4"/>
    <property type="match status" value="1"/>
</dbReference>
<comment type="caution">
    <text evidence="5">The sequence shown here is derived from an EMBL/GenBank/DDBJ whole genome shotgun (WGS) entry which is preliminary data.</text>
</comment>
<dbReference type="GO" id="GO:1901135">
    <property type="term" value="P:carbohydrate derivative metabolic process"/>
    <property type="evidence" value="ECO:0007669"/>
    <property type="project" value="UniProtKB-ARBA"/>
</dbReference>
<dbReference type="Proteomes" id="UP000283993">
    <property type="component" value="Unassembled WGS sequence"/>
</dbReference>
<dbReference type="InterPro" id="IPR001296">
    <property type="entry name" value="Glyco_trans_1"/>
</dbReference>
<evidence type="ECO:0000256" key="1">
    <source>
        <dbReference type="ARBA" id="ARBA00022676"/>
    </source>
</evidence>